<dbReference type="AlphaFoldDB" id="A0A1M5X7E3"/>
<evidence type="ECO:0000256" key="5">
    <source>
        <dbReference type="ARBA" id="ARBA00022840"/>
    </source>
</evidence>
<sequence>MIRVEGIKKNYGDLEVLKSIDLEVKKGEVIVIIGPSGSGKSTFLRCLNYLEVPTKGVISIDDFKIDAENYTSSDVKNLRLKSAMVFQNFNLFNNKTVLENVMEGLVSVKKLDRKQSEEISLEILKKVNMEMKKDVYPKNLSGGQKQRAAIARAIALEPEVILFDEPTSALDPEMVLEVLNVIKELSRDNTTMIIVTHELPFAREIADKIVFMDKGIVVEEGKPEDVLLNPKEDRTKEFLSSVRFN</sequence>
<dbReference type="GO" id="GO:0005886">
    <property type="term" value="C:plasma membrane"/>
    <property type="evidence" value="ECO:0007669"/>
    <property type="project" value="UniProtKB-SubCell"/>
</dbReference>
<keyword evidence="6" id="KW-0472">Membrane</keyword>
<evidence type="ECO:0000259" key="7">
    <source>
        <dbReference type="PROSITE" id="PS50893"/>
    </source>
</evidence>
<evidence type="ECO:0000256" key="1">
    <source>
        <dbReference type="ARBA" id="ARBA00004202"/>
    </source>
</evidence>
<evidence type="ECO:0000256" key="2">
    <source>
        <dbReference type="ARBA" id="ARBA00022448"/>
    </source>
</evidence>
<evidence type="ECO:0000256" key="3">
    <source>
        <dbReference type="ARBA" id="ARBA00022475"/>
    </source>
</evidence>
<dbReference type="InterPro" id="IPR003593">
    <property type="entry name" value="AAA+_ATPase"/>
</dbReference>
<keyword evidence="5 8" id="KW-0067">ATP-binding</keyword>
<dbReference type="GO" id="GO:0005524">
    <property type="term" value="F:ATP binding"/>
    <property type="evidence" value="ECO:0007669"/>
    <property type="project" value="UniProtKB-KW"/>
</dbReference>
<dbReference type="RefSeq" id="WP_072831941.1">
    <property type="nucleotide sequence ID" value="NZ_FQXP01000007.1"/>
</dbReference>
<dbReference type="InterPro" id="IPR050086">
    <property type="entry name" value="MetN_ABC_transporter-like"/>
</dbReference>
<dbReference type="InterPro" id="IPR030679">
    <property type="entry name" value="ABC_ATPase_HisP-typ"/>
</dbReference>
<accession>A0A1M5X7E3</accession>
<name>A0A1M5X7E3_9CLOT</name>
<dbReference type="InterPro" id="IPR003439">
    <property type="entry name" value="ABC_transporter-like_ATP-bd"/>
</dbReference>
<evidence type="ECO:0000256" key="6">
    <source>
        <dbReference type="ARBA" id="ARBA00023136"/>
    </source>
</evidence>
<dbReference type="Pfam" id="PF00005">
    <property type="entry name" value="ABC_tran"/>
    <property type="match status" value="1"/>
</dbReference>
<dbReference type="InterPro" id="IPR017871">
    <property type="entry name" value="ABC_transporter-like_CS"/>
</dbReference>
<keyword evidence="3" id="KW-1003">Cell membrane</keyword>
<dbReference type="GO" id="GO:0016887">
    <property type="term" value="F:ATP hydrolysis activity"/>
    <property type="evidence" value="ECO:0007669"/>
    <property type="project" value="InterPro"/>
</dbReference>
<dbReference type="Gene3D" id="3.40.50.300">
    <property type="entry name" value="P-loop containing nucleotide triphosphate hydrolases"/>
    <property type="match status" value="1"/>
</dbReference>
<dbReference type="Proteomes" id="UP000184526">
    <property type="component" value="Unassembled WGS sequence"/>
</dbReference>
<keyword evidence="4" id="KW-0547">Nucleotide-binding</keyword>
<dbReference type="PIRSF" id="PIRSF039085">
    <property type="entry name" value="ABC_ATPase_HisP"/>
    <property type="match status" value="1"/>
</dbReference>
<dbReference type="PROSITE" id="PS50893">
    <property type="entry name" value="ABC_TRANSPORTER_2"/>
    <property type="match status" value="1"/>
</dbReference>
<dbReference type="STRING" id="1121306.SAMN02745196_02070"/>
<comment type="subcellular location">
    <subcellularLocation>
        <location evidence="1">Cell membrane</location>
        <topology evidence="1">Peripheral membrane protein</topology>
    </subcellularLocation>
</comment>
<dbReference type="EMBL" id="FQXP01000007">
    <property type="protein sequence ID" value="SHH95686.1"/>
    <property type="molecule type" value="Genomic_DNA"/>
</dbReference>
<organism evidence="8 9">
    <name type="scientific">Clostridium collagenovorans DSM 3089</name>
    <dbReference type="NCBI Taxonomy" id="1121306"/>
    <lineage>
        <taxon>Bacteria</taxon>
        <taxon>Bacillati</taxon>
        <taxon>Bacillota</taxon>
        <taxon>Clostridia</taxon>
        <taxon>Eubacteriales</taxon>
        <taxon>Clostridiaceae</taxon>
        <taxon>Clostridium</taxon>
    </lineage>
</organism>
<feature type="domain" description="ABC transporter" evidence="7">
    <location>
        <begin position="2"/>
        <end position="239"/>
    </location>
</feature>
<evidence type="ECO:0000256" key="4">
    <source>
        <dbReference type="ARBA" id="ARBA00022741"/>
    </source>
</evidence>
<dbReference type="SUPFAM" id="SSF52540">
    <property type="entry name" value="P-loop containing nucleoside triphosphate hydrolases"/>
    <property type="match status" value="1"/>
</dbReference>
<proteinExistence type="predicted"/>
<evidence type="ECO:0000313" key="9">
    <source>
        <dbReference type="Proteomes" id="UP000184526"/>
    </source>
</evidence>
<dbReference type="InterPro" id="IPR027417">
    <property type="entry name" value="P-loop_NTPase"/>
</dbReference>
<dbReference type="PANTHER" id="PTHR43166:SF35">
    <property type="entry name" value="L-CYSTINE IMPORT ATP-BINDING PROTEIN TCYN"/>
    <property type="match status" value="1"/>
</dbReference>
<dbReference type="FunFam" id="3.40.50.300:FF:000020">
    <property type="entry name" value="Amino acid ABC transporter ATP-binding component"/>
    <property type="match status" value="1"/>
</dbReference>
<keyword evidence="2" id="KW-0813">Transport</keyword>
<gene>
    <name evidence="8" type="ORF">SAMN02745196_02070</name>
</gene>
<dbReference type="PROSITE" id="PS00211">
    <property type="entry name" value="ABC_TRANSPORTER_1"/>
    <property type="match status" value="1"/>
</dbReference>
<evidence type="ECO:0000313" key="8">
    <source>
        <dbReference type="EMBL" id="SHH95686.1"/>
    </source>
</evidence>
<dbReference type="OrthoDB" id="9804199at2"/>
<dbReference type="GO" id="GO:0015424">
    <property type="term" value="F:ABC-type amino acid transporter activity"/>
    <property type="evidence" value="ECO:0007669"/>
    <property type="project" value="InterPro"/>
</dbReference>
<protein>
    <submittedName>
        <fullName evidence="8">Amino acid ABC transporter ATP-binding protein, PAAT family</fullName>
    </submittedName>
</protein>
<dbReference type="PANTHER" id="PTHR43166">
    <property type="entry name" value="AMINO ACID IMPORT ATP-BINDING PROTEIN"/>
    <property type="match status" value="1"/>
</dbReference>
<dbReference type="SMART" id="SM00382">
    <property type="entry name" value="AAA"/>
    <property type="match status" value="1"/>
</dbReference>
<keyword evidence="9" id="KW-1185">Reference proteome</keyword>
<reference evidence="8 9" key="1">
    <citation type="submission" date="2016-11" db="EMBL/GenBank/DDBJ databases">
        <authorList>
            <person name="Jaros S."/>
            <person name="Januszkiewicz K."/>
            <person name="Wedrychowicz H."/>
        </authorList>
    </citation>
    <scope>NUCLEOTIDE SEQUENCE [LARGE SCALE GENOMIC DNA]</scope>
    <source>
        <strain evidence="8 9">DSM 3089</strain>
    </source>
</reference>